<dbReference type="Gene3D" id="3.40.50.1820">
    <property type="entry name" value="alpha/beta hydrolase"/>
    <property type="match status" value="1"/>
</dbReference>
<sequence>MSFKIKAQTFIKEAEVNEPDYSIPKLLIAQNGVQIKTIKQWEALRRPEILKLFKSEVYGTQPKEIYNLSYKILENDTLALQNLANRKQCAIKVTTERGSLQFNLLL</sequence>
<dbReference type="EMBL" id="JBHUHY010000017">
    <property type="protein sequence ID" value="MFD2188488.1"/>
    <property type="molecule type" value="Genomic_DNA"/>
</dbReference>
<dbReference type="InterPro" id="IPR029058">
    <property type="entry name" value="AB_hydrolase_fold"/>
</dbReference>
<gene>
    <name evidence="1" type="ORF">ACFSJT_16900</name>
</gene>
<reference evidence="2" key="1">
    <citation type="journal article" date="2019" name="Int. J. Syst. Evol. Microbiol.">
        <title>The Global Catalogue of Microorganisms (GCM) 10K type strain sequencing project: providing services to taxonomists for standard genome sequencing and annotation.</title>
        <authorList>
            <consortium name="The Broad Institute Genomics Platform"/>
            <consortium name="The Broad Institute Genome Sequencing Center for Infectious Disease"/>
            <person name="Wu L."/>
            <person name="Ma J."/>
        </authorList>
    </citation>
    <scope>NUCLEOTIDE SEQUENCE [LARGE SCALE GENOMIC DNA]</scope>
    <source>
        <strain evidence="2">DT92</strain>
    </source>
</reference>
<evidence type="ECO:0000313" key="1">
    <source>
        <dbReference type="EMBL" id="MFD2188488.1"/>
    </source>
</evidence>
<dbReference type="Proteomes" id="UP001597344">
    <property type="component" value="Unassembled WGS sequence"/>
</dbReference>
<protein>
    <submittedName>
        <fullName evidence="1">Uncharacterized protein</fullName>
    </submittedName>
</protein>
<comment type="caution">
    <text evidence="1">The sequence shown here is derived from an EMBL/GenBank/DDBJ whole genome shotgun (WGS) entry which is preliminary data.</text>
</comment>
<organism evidence="1 2">
    <name type="scientific">Aquimarina celericrescens</name>
    <dbReference type="NCBI Taxonomy" id="1964542"/>
    <lineage>
        <taxon>Bacteria</taxon>
        <taxon>Pseudomonadati</taxon>
        <taxon>Bacteroidota</taxon>
        <taxon>Flavobacteriia</taxon>
        <taxon>Flavobacteriales</taxon>
        <taxon>Flavobacteriaceae</taxon>
        <taxon>Aquimarina</taxon>
    </lineage>
</organism>
<evidence type="ECO:0000313" key="2">
    <source>
        <dbReference type="Proteomes" id="UP001597344"/>
    </source>
</evidence>
<proteinExistence type="predicted"/>
<accession>A0ABW5B0E1</accession>
<dbReference type="RefSeq" id="WP_378321522.1">
    <property type="nucleotide sequence ID" value="NZ_JBHUHY010000017.1"/>
</dbReference>
<keyword evidence="2" id="KW-1185">Reference proteome</keyword>
<name>A0ABW5B0E1_9FLAO</name>